<dbReference type="Pfam" id="PF01636">
    <property type="entry name" value="APH"/>
    <property type="match status" value="1"/>
</dbReference>
<dbReference type="EMBL" id="CP107020">
    <property type="protein sequence ID" value="UYG15860.1"/>
    <property type="molecule type" value="Genomic_DNA"/>
</dbReference>
<evidence type="ECO:0000259" key="1">
    <source>
        <dbReference type="Pfam" id="PF01636"/>
    </source>
</evidence>
<organism evidence="2 3">
    <name type="scientific">Brachybacterium huguangmaarense</name>
    <dbReference type="NCBI Taxonomy" id="1652028"/>
    <lineage>
        <taxon>Bacteria</taxon>
        <taxon>Bacillati</taxon>
        <taxon>Actinomycetota</taxon>
        <taxon>Actinomycetes</taxon>
        <taxon>Micrococcales</taxon>
        <taxon>Dermabacteraceae</taxon>
        <taxon>Brachybacterium</taxon>
    </lineage>
</organism>
<gene>
    <name evidence="2" type="ORF">BRM3_09420</name>
</gene>
<evidence type="ECO:0000313" key="2">
    <source>
        <dbReference type="EMBL" id="UYG15860.1"/>
    </source>
</evidence>
<dbReference type="Proteomes" id="UP001164305">
    <property type="component" value="Chromosome"/>
</dbReference>
<accession>A0ABY6FY61</accession>
<name>A0ABY6FY61_9MICO</name>
<dbReference type="SUPFAM" id="SSF56112">
    <property type="entry name" value="Protein kinase-like (PK-like)"/>
    <property type="match status" value="1"/>
</dbReference>
<dbReference type="Gene3D" id="3.90.1200.10">
    <property type="match status" value="1"/>
</dbReference>
<protein>
    <submittedName>
        <fullName evidence="2">Aminoglycoside phosphotransferase family protein</fullName>
    </submittedName>
</protein>
<dbReference type="InterPro" id="IPR011009">
    <property type="entry name" value="Kinase-like_dom_sf"/>
</dbReference>
<reference evidence="2" key="1">
    <citation type="submission" date="2022-10" db="EMBL/GenBank/DDBJ databases">
        <title>Whole-Genome Sequencing of Brachybacterium huguangmaarense BRM-3, Isolated from Betula schmidtii.</title>
        <authorList>
            <person name="Haam D."/>
        </authorList>
    </citation>
    <scope>NUCLEOTIDE SEQUENCE</scope>
    <source>
        <strain evidence="2">BRM-3</strain>
    </source>
</reference>
<dbReference type="RefSeq" id="WP_263593074.1">
    <property type="nucleotide sequence ID" value="NZ_CP107020.1"/>
</dbReference>
<evidence type="ECO:0000313" key="3">
    <source>
        <dbReference type="Proteomes" id="UP001164305"/>
    </source>
</evidence>
<sequence length="220" mass="24189">MHHLLHHLGEHDLPVPRPLGLDDRYEYVGLVAGDDGDTAWPDGVSVEGARSMGALLRRVQDATRDVVLPADAHWSVPWEPAATICHGDPKPANMTWRDGMVVGLFDWDAARPGPASDDIAYALLWTVPIETDPSGAPLTARETALRRARAAALLDGYGWSSPLDVVEAAVARHALAVDEVQWLGERGHEPHAAWVDEGWPERWRSRLAAMRSAGRRTFPR</sequence>
<dbReference type="InterPro" id="IPR002575">
    <property type="entry name" value="Aminoglycoside_PTrfase"/>
</dbReference>
<keyword evidence="3" id="KW-1185">Reference proteome</keyword>
<feature type="domain" description="Aminoglycoside phosphotransferase" evidence="1">
    <location>
        <begin position="75"/>
        <end position="142"/>
    </location>
</feature>
<proteinExistence type="predicted"/>